<keyword evidence="6 7" id="KW-0472">Membrane</keyword>
<proteinExistence type="inferred from homology"/>
<dbReference type="InterPro" id="IPR035906">
    <property type="entry name" value="MetI-like_sf"/>
</dbReference>
<comment type="similarity">
    <text evidence="7">Belongs to the binding-protein-dependent transport system permease family.</text>
</comment>
<keyword evidence="2 7" id="KW-0813">Transport</keyword>
<gene>
    <name evidence="9" type="ORF">SAMN05216223_102145</name>
</gene>
<keyword evidence="3" id="KW-1003">Cell membrane</keyword>
<dbReference type="PANTHER" id="PTHR43163">
    <property type="entry name" value="DIPEPTIDE TRANSPORT SYSTEM PERMEASE PROTEIN DPPB-RELATED"/>
    <property type="match status" value="1"/>
</dbReference>
<dbReference type="Pfam" id="PF00528">
    <property type="entry name" value="BPD_transp_1"/>
    <property type="match status" value="1"/>
</dbReference>
<comment type="subcellular location">
    <subcellularLocation>
        <location evidence="1 7">Cell membrane</location>
        <topology evidence="1 7">Multi-pass membrane protein</topology>
    </subcellularLocation>
</comment>
<organism evidence="9 10">
    <name type="scientific">Actinacidiphila yanglinensis</name>
    <dbReference type="NCBI Taxonomy" id="310779"/>
    <lineage>
        <taxon>Bacteria</taxon>
        <taxon>Bacillati</taxon>
        <taxon>Actinomycetota</taxon>
        <taxon>Actinomycetes</taxon>
        <taxon>Kitasatosporales</taxon>
        <taxon>Streptomycetaceae</taxon>
        <taxon>Actinacidiphila</taxon>
    </lineage>
</organism>
<dbReference type="InterPro" id="IPR000515">
    <property type="entry name" value="MetI-like"/>
</dbReference>
<keyword evidence="4 7" id="KW-0812">Transmembrane</keyword>
<dbReference type="GO" id="GO:0005886">
    <property type="term" value="C:plasma membrane"/>
    <property type="evidence" value="ECO:0007669"/>
    <property type="project" value="UniProtKB-SubCell"/>
</dbReference>
<dbReference type="OrthoDB" id="147639at2"/>
<evidence type="ECO:0000256" key="5">
    <source>
        <dbReference type="ARBA" id="ARBA00022989"/>
    </source>
</evidence>
<dbReference type="Proteomes" id="UP000236754">
    <property type="component" value="Unassembled WGS sequence"/>
</dbReference>
<feature type="transmembrane region" description="Helical" evidence="7">
    <location>
        <begin position="250"/>
        <end position="274"/>
    </location>
</feature>
<evidence type="ECO:0000256" key="6">
    <source>
        <dbReference type="ARBA" id="ARBA00023136"/>
    </source>
</evidence>
<dbReference type="RefSeq" id="WP_103884324.1">
    <property type="nucleotide sequence ID" value="NZ_FNVU01000002.1"/>
</dbReference>
<dbReference type="SUPFAM" id="SSF161098">
    <property type="entry name" value="MetI-like"/>
    <property type="match status" value="1"/>
</dbReference>
<dbReference type="CDD" id="cd06261">
    <property type="entry name" value="TM_PBP2"/>
    <property type="match status" value="1"/>
</dbReference>
<dbReference type="GO" id="GO:0055085">
    <property type="term" value="P:transmembrane transport"/>
    <property type="evidence" value="ECO:0007669"/>
    <property type="project" value="InterPro"/>
</dbReference>
<feature type="transmembrane region" description="Helical" evidence="7">
    <location>
        <begin position="186"/>
        <end position="205"/>
    </location>
</feature>
<dbReference type="EMBL" id="FNVU01000002">
    <property type="protein sequence ID" value="SEF82166.1"/>
    <property type="molecule type" value="Genomic_DNA"/>
</dbReference>
<feature type="transmembrane region" description="Helical" evidence="7">
    <location>
        <begin position="110"/>
        <end position="133"/>
    </location>
</feature>
<evidence type="ECO:0000313" key="9">
    <source>
        <dbReference type="EMBL" id="SEF82166.1"/>
    </source>
</evidence>
<name>A0A1H5V4N0_9ACTN</name>
<evidence type="ECO:0000256" key="7">
    <source>
        <dbReference type="RuleBase" id="RU363032"/>
    </source>
</evidence>
<feature type="domain" description="ABC transmembrane type-1" evidence="8">
    <location>
        <begin position="106"/>
        <end position="315"/>
    </location>
</feature>
<evidence type="ECO:0000313" key="10">
    <source>
        <dbReference type="Proteomes" id="UP000236754"/>
    </source>
</evidence>
<dbReference type="AlphaFoldDB" id="A0A1H5V4N0"/>
<evidence type="ECO:0000259" key="8">
    <source>
        <dbReference type="PROSITE" id="PS50928"/>
    </source>
</evidence>
<evidence type="ECO:0000256" key="3">
    <source>
        <dbReference type="ARBA" id="ARBA00022475"/>
    </source>
</evidence>
<accession>A0A1H5V4N0</accession>
<dbReference type="PROSITE" id="PS50928">
    <property type="entry name" value="ABC_TM1"/>
    <property type="match status" value="1"/>
</dbReference>
<feature type="transmembrane region" description="Helical" evidence="7">
    <location>
        <begin position="145"/>
        <end position="166"/>
    </location>
</feature>
<evidence type="ECO:0000256" key="1">
    <source>
        <dbReference type="ARBA" id="ARBA00004651"/>
    </source>
</evidence>
<protein>
    <submittedName>
        <fullName evidence="9">Peptide/nickel transport system permease protein</fullName>
    </submittedName>
</protein>
<evidence type="ECO:0000256" key="4">
    <source>
        <dbReference type="ARBA" id="ARBA00022692"/>
    </source>
</evidence>
<evidence type="ECO:0000256" key="2">
    <source>
        <dbReference type="ARBA" id="ARBA00022448"/>
    </source>
</evidence>
<dbReference type="InterPro" id="IPR045621">
    <property type="entry name" value="BPD_transp_1_N"/>
</dbReference>
<feature type="transmembrane region" description="Helical" evidence="7">
    <location>
        <begin position="9"/>
        <end position="30"/>
    </location>
</feature>
<dbReference type="Gene3D" id="1.10.3720.10">
    <property type="entry name" value="MetI-like"/>
    <property type="match status" value="1"/>
</dbReference>
<reference evidence="9 10" key="1">
    <citation type="submission" date="2016-10" db="EMBL/GenBank/DDBJ databases">
        <authorList>
            <person name="de Groot N.N."/>
        </authorList>
    </citation>
    <scope>NUCLEOTIDE SEQUENCE [LARGE SCALE GENOMIC DNA]</scope>
    <source>
        <strain evidence="9 10">CGMCC 4.2023</strain>
    </source>
</reference>
<dbReference type="PANTHER" id="PTHR43163:SF6">
    <property type="entry name" value="DIPEPTIDE TRANSPORT SYSTEM PERMEASE PROTEIN DPPB-RELATED"/>
    <property type="match status" value="1"/>
</dbReference>
<feature type="transmembrane region" description="Helical" evidence="7">
    <location>
        <begin position="294"/>
        <end position="318"/>
    </location>
</feature>
<dbReference type="Pfam" id="PF19300">
    <property type="entry name" value="BPD_transp_1_N"/>
    <property type="match status" value="1"/>
</dbReference>
<keyword evidence="5 7" id="KW-1133">Transmembrane helix</keyword>
<sequence length="325" mass="35190">MLRFLTRRVLGAAVILVLISLVTYLLFFALPSDPALLSCGKNCTPSNIAQIHKNLGLDKPIIVQWWDYLIGIFGGRHLPLGNCPAPCFGLSFNNQTPVWALLKDRYPTTLSLAIGGSFIFLVVGVGLGLVSAWKQGSVFDRAASSVSLLGQSVQIYFIGPLAIYLLSYKLGWLNRGQDPSWGAHPGSSLTGLVLPCLVMSVIFWSNYSRQTRSLMVEQLSEEHVRTARAKGMGSRYVFLRYALRGAMGPIITIFGIDLGSVFGGAIITEATFGLHGLGNLAVSAVTQQDLPLEMGVMLIGATSIVIFNIIVDACYALIDPRIRLA</sequence>
<keyword evidence="10" id="KW-1185">Reference proteome</keyword>